<dbReference type="Gene3D" id="3.40.50.1110">
    <property type="entry name" value="SGNH hydrolase"/>
    <property type="match status" value="1"/>
</dbReference>
<accession>A0ABU7HYU1</accession>
<dbReference type="Pfam" id="PF13472">
    <property type="entry name" value="Lipase_GDSL_2"/>
    <property type="match status" value="1"/>
</dbReference>
<dbReference type="SUPFAM" id="SSF52266">
    <property type="entry name" value="SGNH hydrolase"/>
    <property type="match status" value="1"/>
</dbReference>
<sequence>MSEMILKITLAPLLLMQGRYVRWKTPMLPEAQGDRQGCEGHGRQLRLLVIGDSAAAGVGVAHQRDALTGQLVSRLRGTCQVHWRLIARTGIGTLEALRLLEDTAEESFDVAVVSLGVNDVTGGMRVADWVNAQTRLIDLLKDRFATGRIILCPVPPMHAFPALPQPLRWFLGRRAMLFNARLAELIAQRGDARVVLQQQLAMAGGMGELMAEDGFHPGPAIYSRWAEEIACNGLLGSGETAEQSADQATG</sequence>
<keyword evidence="3" id="KW-1185">Reference proteome</keyword>
<evidence type="ECO:0000313" key="3">
    <source>
        <dbReference type="Proteomes" id="UP001335100"/>
    </source>
</evidence>
<reference evidence="2 3" key="1">
    <citation type="submission" date="2024-01" db="EMBL/GenBank/DDBJ databases">
        <title>Unpublished Manusciprt.</title>
        <authorList>
            <person name="Duman M."/>
            <person name="Valdes E.G."/>
            <person name="Ajmi N."/>
            <person name="Altun S."/>
            <person name="Saticioglu I.B."/>
        </authorList>
    </citation>
    <scope>NUCLEOTIDE SEQUENCE [LARGE SCALE GENOMIC DNA]</scope>
    <source>
        <strain evidence="2 3">148P</strain>
    </source>
</reference>
<dbReference type="InterPro" id="IPR013830">
    <property type="entry name" value="SGNH_hydro"/>
</dbReference>
<dbReference type="CDD" id="cd01836">
    <property type="entry name" value="FeeA_FeeB_like"/>
    <property type="match status" value="1"/>
</dbReference>
<dbReference type="RefSeq" id="WP_330077298.1">
    <property type="nucleotide sequence ID" value="NZ_JAZDQJ010000041.1"/>
</dbReference>
<comment type="caution">
    <text evidence="2">The sequence shown here is derived from an EMBL/GenBank/DDBJ whole genome shotgun (WGS) entry which is preliminary data.</text>
</comment>
<evidence type="ECO:0000313" key="2">
    <source>
        <dbReference type="EMBL" id="MEE1936628.1"/>
    </source>
</evidence>
<dbReference type="Proteomes" id="UP001335100">
    <property type="component" value="Unassembled WGS sequence"/>
</dbReference>
<protein>
    <submittedName>
        <fullName evidence="2">SGNH/GDSL hydrolase family protein</fullName>
    </submittedName>
</protein>
<keyword evidence="2" id="KW-0378">Hydrolase</keyword>
<feature type="domain" description="SGNH hydrolase-type esterase" evidence="1">
    <location>
        <begin position="49"/>
        <end position="222"/>
    </location>
</feature>
<evidence type="ECO:0000259" key="1">
    <source>
        <dbReference type="Pfam" id="PF13472"/>
    </source>
</evidence>
<dbReference type="GO" id="GO:0016787">
    <property type="term" value="F:hydrolase activity"/>
    <property type="evidence" value="ECO:0007669"/>
    <property type="project" value="UniProtKB-KW"/>
</dbReference>
<organism evidence="2 3">
    <name type="scientific">Pseudomonas ulcerans</name>
    <dbReference type="NCBI Taxonomy" id="3115852"/>
    <lineage>
        <taxon>Bacteria</taxon>
        <taxon>Pseudomonadati</taxon>
        <taxon>Pseudomonadota</taxon>
        <taxon>Gammaproteobacteria</taxon>
        <taxon>Pseudomonadales</taxon>
        <taxon>Pseudomonadaceae</taxon>
        <taxon>Pseudomonas</taxon>
    </lineage>
</organism>
<proteinExistence type="predicted"/>
<dbReference type="InterPro" id="IPR036514">
    <property type="entry name" value="SGNH_hydro_sf"/>
</dbReference>
<name>A0ABU7HYU1_9PSED</name>
<gene>
    <name evidence="2" type="ORF">V0R50_25680</name>
</gene>
<dbReference type="EMBL" id="JAZDQJ010000041">
    <property type="protein sequence ID" value="MEE1936628.1"/>
    <property type="molecule type" value="Genomic_DNA"/>
</dbReference>